<dbReference type="HOGENOM" id="CLU_132858_3_0_1"/>
<accession>A0A067N193</accession>
<dbReference type="InParanoid" id="A0A067N193"/>
<sequence>LHTIFDATLVAALDLIDTASVIRHTTSWSRTFYLVHGSTDSYTVFPDLDLQERRYPGAKGVPPFCTCPAFAHIALLSNSQLMV</sequence>
<dbReference type="AlphaFoldDB" id="A0A067N193"/>
<reference evidence="2" key="1">
    <citation type="journal article" date="2014" name="Proc. Natl. Acad. Sci. U.S.A.">
        <title>Extensive sampling of basidiomycete genomes demonstrates inadequacy of the white-rot/brown-rot paradigm for wood decay fungi.</title>
        <authorList>
            <person name="Riley R."/>
            <person name="Salamov A.A."/>
            <person name="Brown D.W."/>
            <person name="Nagy L.G."/>
            <person name="Floudas D."/>
            <person name="Held B.W."/>
            <person name="Levasseur A."/>
            <person name="Lombard V."/>
            <person name="Morin E."/>
            <person name="Otillar R."/>
            <person name="Lindquist E.A."/>
            <person name="Sun H."/>
            <person name="LaButti K.M."/>
            <person name="Schmutz J."/>
            <person name="Jabbour D."/>
            <person name="Luo H."/>
            <person name="Baker S.E."/>
            <person name="Pisabarro A.G."/>
            <person name="Walton J.D."/>
            <person name="Blanchette R.A."/>
            <person name="Henrissat B."/>
            <person name="Martin F."/>
            <person name="Cullen D."/>
            <person name="Hibbett D.S."/>
            <person name="Grigoriev I.V."/>
        </authorList>
    </citation>
    <scope>NUCLEOTIDE SEQUENCE [LARGE SCALE GENOMIC DNA]</scope>
    <source>
        <strain evidence="2">FD-172 SS1</strain>
    </source>
</reference>
<feature type="non-terminal residue" evidence="1">
    <location>
        <position position="83"/>
    </location>
</feature>
<protein>
    <submittedName>
        <fullName evidence="1">Uncharacterized protein</fullName>
    </submittedName>
</protein>
<dbReference type="EMBL" id="KL198016">
    <property type="protein sequence ID" value="KDQ21768.1"/>
    <property type="molecule type" value="Genomic_DNA"/>
</dbReference>
<dbReference type="Proteomes" id="UP000027195">
    <property type="component" value="Unassembled WGS sequence"/>
</dbReference>
<gene>
    <name evidence="1" type="ORF">BOTBODRAFT_90062</name>
</gene>
<organism evidence="1 2">
    <name type="scientific">Botryobasidium botryosum (strain FD-172 SS1)</name>
    <dbReference type="NCBI Taxonomy" id="930990"/>
    <lineage>
        <taxon>Eukaryota</taxon>
        <taxon>Fungi</taxon>
        <taxon>Dikarya</taxon>
        <taxon>Basidiomycota</taxon>
        <taxon>Agaricomycotina</taxon>
        <taxon>Agaricomycetes</taxon>
        <taxon>Cantharellales</taxon>
        <taxon>Botryobasidiaceae</taxon>
        <taxon>Botryobasidium</taxon>
    </lineage>
</organism>
<dbReference type="OrthoDB" id="337581at2759"/>
<proteinExistence type="predicted"/>
<evidence type="ECO:0000313" key="2">
    <source>
        <dbReference type="Proteomes" id="UP000027195"/>
    </source>
</evidence>
<feature type="non-terminal residue" evidence="1">
    <location>
        <position position="1"/>
    </location>
</feature>
<keyword evidence="2" id="KW-1185">Reference proteome</keyword>
<name>A0A067N193_BOTB1</name>
<evidence type="ECO:0000313" key="1">
    <source>
        <dbReference type="EMBL" id="KDQ21768.1"/>
    </source>
</evidence>